<name>A0A922HW40_DERFA</name>
<organism evidence="22 23">
    <name type="scientific">Dermatophagoides farinae</name>
    <name type="common">American house dust mite</name>
    <dbReference type="NCBI Taxonomy" id="6954"/>
    <lineage>
        <taxon>Eukaryota</taxon>
        <taxon>Metazoa</taxon>
        <taxon>Ecdysozoa</taxon>
        <taxon>Arthropoda</taxon>
        <taxon>Chelicerata</taxon>
        <taxon>Arachnida</taxon>
        <taxon>Acari</taxon>
        <taxon>Acariformes</taxon>
        <taxon>Sarcoptiformes</taxon>
        <taxon>Astigmata</taxon>
        <taxon>Psoroptidia</taxon>
        <taxon>Analgoidea</taxon>
        <taxon>Pyroglyphidae</taxon>
        <taxon>Dermatophagoidinae</taxon>
        <taxon>Dermatophagoides</taxon>
    </lineage>
</organism>
<dbReference type="GO" id="GO:0008068">
    <property type="term" value="F:extracellularly glutamate-gated chloride channel activity"/>
    <property type="evidence" value="ECO:0007669"/>
    <property type="project" value="UniProtKB-ARBA"/>
</dbReference>
<proteinExistence type="inferred from homology"/>
<reference evidence="22" key="2">
    <citation type="journal article" date="2022" name="Res Sq">
        <title>Comparative Genomics Reveals Insights into the Divergent Evolution of Astigmatic Mites and Household Pest Adaptations.</title>
        <authorList>
            <person name="Xiong Q."/>
            <person name="Wan A.T.-Y."/>
            <person name="Liu X.-Y."/>
            <person name="Fung C.S.-H."/>
            <person name="Xiao X."/>
            <person name="Malainual N."/>
            <person name="Hou J."/>
            <person name="Wang L."/>
            <person name="Wang M."/>
            <person name="Yang K."/>
            <person name="Cui Y."/>
            <person name="Leung E."/>
            <person name="Nong W."/>
            <person name="Shin S.-K."/>
            <person name="Au S."/>
            <person name="Jeong K.Y."/>
            <person name="Chew F.T."/>
            <person name="Hui J."/>
            <person name="Leung T.F."/>
            <person name="Tungtrongchitr A."/>
            <person name="Zhong N."/>
            <person name="Liu Z."/>
            <person name="Tsui S."/>
        </authorList>
    </citation>
    <scope>NUCLEOTIDE SEQUENCE</scope>
    <source>
        <strain evidence="22">Derf</strain>
        <tissue evidence="22">Whole organism</tissue>
    </source>
</reference>
<dbReference type="InterPro" id="IPR006029">
    <property type="entry name" value="Neurotrans-gated_channel_TM"/>
</dbReference>
<evidence type="ECO:0000256" key="15">
    <source>
        <dbReference type="ARBA" id="ARBA00023303"/>
    </source>
</evidence>
<dbReference type="PRINTS" id="PR00252">
    <property type="entry name" value="NRIONCHANNEL"/>
</dbReference>
<keyword evidence="4" id="KW-0732">Signal</keyword>
<evidence type="ECO:0000256" key="8">
    <source>
        <dbReference type="ARBA" id="ARBA00023136"/>
    </source>
</evidence>
<evidence type="ECO:0000313" key="22">
    <source>
        <dbReference type="EMBL" id="KAH9506713.1"/>
    </source>
</evidence>
<keyword evidence="1 18" id="KW-0813">Transport</keyword>
<dbReference type="FunFam" id="2.70.170.10:FF:000022">
    <property type="entry name" value="glutamate-gated chloride channel isoform X1"/>
    <property type="match status" value="1"/>
</dbReference>
<dbReference type="Pfam" id="PF02932">
    <property type="entry name" value="Neur_chan_memb"/>
    <property type="match status" value="1"/>
</dbReference>
<dbReference type="CDD" id="cd19062">
    <property type="entry name" value="LGIC_TM_GluCl"/>
    <property type="match status" value="1"/>
</dbReference>
<evidence type="ECO:0000256" key="7">
    <source>
        <dbReference type="ARBA" id="ARBA00023065"/>
    </source>
</evidence>
<feature type="transmembrane region" description="Helical" evidence="18">
    <location>
        <begin position="460"/>
        <end position="479"/>
    </location>
</feature>
<accession>A0A922HW40</accession>
<dbReference type="InterPro" id="IPR006202">
    <property type="entry name" value="Neur_chan_lig-bd"/>
</dbReference>
<evidence type="ECO:0000256" key="4">
    <source>
        <dbReference type="ARBA" id="ARBA00022729"/>
    </source>
</evidence>
<dbReference type="Gene3D" id="1.20.58.390">
    <property type="entry name" value="Neurotransmitter-gated ion-channel transmembrane domain"/>
    <property type="match status" value="1"/>
</dbReference>
<evidence type="ECO:0000256" key="19">
    <source>
        <dbReference type="SAM" id="MobiDB-lite"/>
    </source>
</evidence>
<dbReference type="GO" id="GO:0034707">
    <property type="term" value="C:chloride channel complex"/>
    <property type="evidence" value="ECO:0007669"/>
    <property type="project" value="UniProtKB-KW"/>
</dbReference>
<dbReference type="AlphaFoldDB" id="A0A922HW40"/>
<evidence type="ECO:0000256" key="9">
    <source>
        <dbReference type="ARBA" id="ARBA00023157"/>
    </source>
</evidence>
<dbReference type="PRINTS" id="PR00253">
    <property type="entry name" value="GABAARECEPTR"/>
</dbReference>
<feature type="transmembrane region" description="Helical" evidence="18">
    <location>
        <begin position="395"/>
        <end position="419"/>
    </location>
</feature>
<evidence type="ECO:0000256" key="5">
    <source>
        <dbReference type="ARBA" id="ARBA00022989"/>
    </source>
</evidence>
<evidence type="ECO:0000256" key="14">
    <source>
        <dbReference type="ARBA" id="ARBA00023286"/>
    </source>
</evidence>
<keyword evidence="12" id="KW-0868">Chloride</keyword>
<keyword evidence="3 18" id="KW-0812">Transmembrane</keyword>
<evidence type="ECO:0000256" key="10">
    <source>
        <dbReference type="ARBA" id="ARBA00023170"/>
    </source>
</evidence>
<dbReference type="GO" id="GO:0004888">
    <property type="term" value="F:transmembrane signaling receptor activity"/>
    <property type="evidence" value="ECO:0007669"/>
    <property type="project" value="InterPro"/>
</dbReference>
<keyword evidence="5 18" id="KW-1133">Transmembrane helix</keyword>
<keyword evidence="14" id="KW-1071">Ligand-gated ion channel</keyword>
<dbReference type="InterPro" id="IPR036734">
    <property type="entry name" value="Neur_chan_lig-bd_sf"/>
</dbReference>
<comment type="similarity">
    <text evidence="17">Belongs to the ligand-gated ion channel (TC 1.A.9) family. Glutamate-gated chloride channel (TC 1.A.9.4) subfamily.</text>
</comment>
<feature type="region of interest" description="Disordered" evidence="19">
    <location>
        <begin position="1"/>
        <end position="34"/>
    </location>
</feature>
<feature type="transmembrane region" description="Helical" evidence="18">
    <location>
        <begin position="576"/>
        <end position="595"/>
    </location>
</feature>
<evidence type="ECO:0000256" key="6">
    <source>
        <dbReference type="ARBA" id="ARBA00023018"/>
    </source>
</evidence>
<feature type="transmembrane region" description="Helical" evidence="18">
    <location>
        <begin position="151"/>
        <end position="171"/>
    </location>
</feature>
<evidence type="ECO:0000256" key="2">
    <source>
        <dbReference type="ARBA" id="ARBA00022475"/>
    </source>
</evidence>
<evidence type="ECO:0000256" key="18">
    <source>
        <dbReference type="RuleBase" id="RU000687"/>
    </source>
</evidence>
<evidence type="ECO:0000259" key="20">
    <source>
        <dbReference type="Pfam" id="PF02931"/>
    </source>
</evidence>
<dbReference type="Gene3D" id="2.70.170.10">
    <property type="entry name" value="Neurotransmitter-gated ion-channel ligand-binding domain"/>
    <property type="match status" value="1"/>
</dbReference>
<dbReference type="InterPro" id="IPR038050">
    <property type="entry name" value="Neuro_actylchol_rec"/>
</dbReference>
<dbReference type="PROSITE" id="PS00236">
    <property type="entry name" value="NEUROTR_ION_CHANNEL"/>
    <property type="match status" value="1"/>
</dbReference>
<dbReference type="Pfam" id="PF02931">
    <property type="entry name" value="Neur_chan_LBD"/>
    <property type="match status" value="1"/>
</dbReference>
<evidence type="ECO:0000256" key="1">
    <source>
        <dbReference type="ARBA" id="ARBA00022448"/>
    </source>
</evidence>
<dbReference type="NCBIfam" id="TIGR00860">
    <property type="entry name" value="LIC"/>
    <property type="match status" value="1"/>
</dbReference>
<feature type="domain" description="Neurotransmitter-gated ion-channel transmembrane" evidence="21">
    <location>
        <begin position="402"/>
        <end position="511"/>
    </location>
</feature>
<keyword evidence="6" id="KW-0770">Synapse</keyword>
<dbReference type="InterPro" id="IPR006201">
    <property type="entry name" value="Neur_channel"/>
</dbReference>
<evidence type="ECO:0000256" key="17">
    <source>
        <dbReference type="ARBA" id="ARBA00061654"/>
    </source>
</evidence>
<dbReference type="InterPro" id="IPR036719">
    <property type="entry name" value="Neuro-gated_channel_TM_sf"/>
</dbReference>
<dbReference type="InterPro" id="IPR006028">
    <property type="entry name" value="GABAA/Glycine_rcpt"/>
</dbReference>
<dbReference type="Proteomes" id="UP000790347">
    <property type="component" value="Unassembled WGS sequence"/>
</dbReference>
<keyword evidence="15 18" id="KW-0407">Ion channel</keyword>
<gene>
    <name evidence="22" type="primary">GLRA3_3</name>
    <name evidence="22" type="ORF">DERF_011431</name>
</gene>
<evidence type="ECO:0000256" key="3">
    <source>
        <dbReference type="ARBA" id="ARBA00022692"/>
    </source>
</evidence>
<dbReference type="InterPro" id="IPR018000">
    <property type="entry name" value="Neurotransmitter_ion_chnl_CS"/>
</dbReference>
<keyword evidence="8 18" id="KW-0472">Membrane</keyword>
<dbReference type="SUPFAM" id="SSF90112">
    <property type="entry name" value="Neurotransmitter-gated ion-channel transmembrane pore"/>
    <property type="match status" value="1"/>
</dbReference>
<keyword evidence="23" id="KW-1185">Reference proteome</keyword>
<evidence type="ECO:0000256" key="12">
    <source>
        <dbReference type="ARBA" id="ARBA00023214"/>
    </source>
</evidence>
<protein>
    <submittedName>
        <fullName evidence="22">Glycine receptor subunit alpha-3</fullName>
    </submittedName>
</protein>
<comment type="subcellular location">
    <subcellularLocation>
        <location evidence="16">Postsynaptic cell membrane</location>
        <topology evidence="16">Multi-pass membrane protein</topology>
    </subcellularLocation>
</comment>
<dbReference type="GO" id="GO:0045211">
    <property type="term" value="C:postsynaptic membrane"/>
    <property type="evidence" value="ECO:0007669"/>
    <property type="project" value="UniProtKB-SubCell"/>
</dbReference>
<dbReference type="PANTHER" id="PTHR18945">
    <property type="entry name" value="NEUROTRANSMITTER GATED ION CHANNEL"/>
    <property type="match status" value="1"/>
</dbReference>
<sequence>MDNHLAKSANKINNPMQCKLIGNGSENNNKDNDRMKRSKTIIEDNNPIKRPINIDDHDNNFIRQTNAVVDQTSSAIDVIDVYQVKTTWTFSSQSPRYTTTMMMMDSTSLLSSSSPLSSSSSLFRQPSPILSSPSSAIKLPIQLFHQVLSNIYIKLVFLFMMFSYLFICPVHPSANIRAMEKGILDKIIGEGYDSRIRPMGNASVGARGGDGPAMINVNLLIRSISRIDDVVMEYSVQVTFREQWVDSRLKFDNMNGQIRYLVLTDPNKVWRPDLFFKNEKEGHFHDIIMPNVLLRIYPQGGVLYSIRISLVLACPMNLKYYPLDKQICSIQMASYGYTTEDLMFVWKHEDPVQITTNLHLPRFTLEKYLTDYCTSKTNTGSYSCLKVDLLFKREFSYYLIQIYIPCCMLVIVSWVSFWLDPNAIPARVSLGVTTLLTMATSISGINSSLPPVSYTKAIDVWTGVCLTFVFGALLEFALVNYASRSDAHRAALKQQQAALAAQRKWDLEHGTALETEHMDDRNAAFAMRPLVRQHGDYAGEKLRACEIHVMPKRNWCKRWLSKFPTRSKRIDVISRIFFPLMFALFNLVYWTTYLFREDMQDFLS</sequence>
<keyword evidence="7 18" id="KW-0406">Ion transport</keyword>
<comment type="caution">
    <text evidence="22">The sequence shown here is derived from an EMBL/GenBank/DDBJ whole genome shotgun (WGS) entry which is preliminary data.</text>
</comment>
<evidence type="ECO:0000259" key="21">
    <source>
        <dbReference type="Pfam" id="PF02932"/>
    </source>
</evidence>
<reference evidence="22" key="1">
    <citation type="submission" date="2013-05" db="EMBL/GenBank/DDBJ databases">
        <authorList>
            <person name="Yim A.K.Y."/>
            <person name="Chan T.F."/>
            <person name="Ji K.M."/>
            <person name="Liu X.Y."/>
            <person name="Zhou J.W."/>
            <person name="Li R.Q."/>
            <person name="Yang K.Y."/>
            <person name="Li J."/>
            <person name="Li M."/>
            <person name="Law P.T.W."/>
            <person name="Wu Y.L."/>
            <person name="Cai Z.L."/>
            <person name="Qin H."/>
            <person name="Bao Y."/>
            <person name="Leung R.K.K."/>
            <person name="Ng P.K.S."/>
            <person name="Zou J."/>
            <person name="Zhong X.J."/>
            <person name="Ran P.X."/>
            <person name="Zhong N.S."/>
            <person name="Liu Z.G."/>
            <person name="Tsui S.K.W."/>
        </authorList>
    </citation>
    <scope>NUCLEOTIDE SEQUENCE</scope>
    <source>
        <strain evidence="22">Derf</strain>
        <tissue evidence="22">Whole organism</tissue>
    </source>
</reference>
<evidence type="ECO:0000256" key="13">
    <source>
        <dbReference type="ARBA" id="ARBA00023257"/>
    </source>
</evidence>
<evidence type="ECO:0000256" key="11">
    <source>
        <dbReference type="ARBA" id="ARBA00023173"/>
    </source>
</evidence>
<keyword evidence="13" id="KW-0628">Postsynaptic cell membrane</keyword>
<evidence type="ECO:0000256" key="16">
    <source>
        <dbReference type="ARBA" id="ARBA00034104"/>
    </source>
</evidence>
<keyword evidence="2" id="KW-1003">Cell membrane</keyword>
<dbReference type="CDD" id="cd18993">
    <property type="entry name" value="LGIC_ECD_GluCl"/>
    <property type="match status" value="1"/>
</dbReference>
<dbReference type="SUPFAM" id="SSF63712">
    <property type="entry name" value="Nicotinic receptor ligand binding domain-like"/>
    <property type="match status" value="1"/>
</dbReference>
<dbReference type="EMBL" id="ASGP02000005">
    <property type="protein sequence ID" value="KAH9506713.1"/>
    <property type="molecule type" value="Genomic_DNA"/>
</dbReference>
<feature type="domain" description="Neurotransmitter-gated ion-channel ligand-binding" evidence="20">
    <location>
        <begin position="183"/>
        <end position="393"/>
    </location>
</feature>
<keyword evidence="9" id="KW-1015">Disulfide bond</keyword>
<keyword evidence="10 22" id="KW-0675">Receptor</keyword>
<evidence type="ECO:0000313" key="23">
    <source>
        <dbReference type="Proteomes" id="UP000790347"/>
    </source>
</evidence>
<dbReference type="InterPro" id="IPR044721">
    <property type="entry name" value="GluCl_TM"/>
</dbReference>
<keyword evidence="11" id="KW-0869">Chloride channel</keyword>